<dbReference type="Proteomes" id="UP001309299">
    <property type="component" value="Unassembled WGS sequence"/>
</dbReference>
<keyword evidence="1" id="KW-0472">Membrane</keyword>
<organism evidence="3 4">
    <name type="scientific">Cutibacterium avidum</name>
    <dbReference type="NCBI Taxonomy" id="33010"/>
    <lineage>
        <taxon>Bacteria</taxon>
        <taxon>Bacillati</taxon>
        <taxon>Actinomycetota</taxon>
        <taxon>Actinomycetes</taxon>
        <taxon>Propionibacteriales</taxon>
        <taxon>Propionibacteriaceae</taxon>
        <taxon>Cutibacterium</taxon>
    </lineage>
</organism>
<dbReference type="RefSeq" id="WP_016666864.1">
    <property type="nucleotide sequence ID" value="NZ_AP024308.1"/>
</dbReference>
<dbReference type="EMBL" id="JBAKUA010000003">
    <property type="protein sequence ID" value="MEH1546090.1"/>
    <property type="molecule type" value="Genomic_DNA"/>
</dbReference>
<reference evidence="3 4" key="1">
    <citation type="submission" date="2017-07" db="EMBL/GenBank/DDBJ databases">
        <authorList>
            <person name="Sun Z.S."/>
            <person name="Albrecht U."/>
            <person name="Echele G."/>
            <person name="Lee C.C."/>
        </authorList>
    </citation>
    <scope>NUCLEOTIDE SEQUENCE [LARGE SCALE GENOMIC DNA]</scope>
    <source>
        <strain evidence="3 4">P16-029</strain>
    </source>
</reference>
<reference evidence="2" key="2">
    <citation type="submission" date="2024-02" db="EMBL/GenBank/DDBJ databases">
        <title>Bacterial skin colonization with Propionibacterium avidum as a risk factor for Periprosthetic Joint Infections - a single-center prospective study.</title>
        <authorList>
            <person name="Achermann Y."/>
        </authorList>
    </citation>
    <scope>NUCLEOTIDE SEQUENCE</scope>
    <source>
        <strain evidence="2">PAVI-2017310195</strain>
    </source>
</reference>
<name>A0A3E2DA07_9ACTN</name>
<comment type="caution">
    <text evidence="3">The sequence shown here is derived from an EMBL/GenBank/DDBJ whole genome shotgun (WGS) entry which is preliminary data.</text>
</comment>
<protein>
    <submittedName>
        <fullName evidence="3">Uncharacterized protein</fullName>
    </submittedName>
</protein>
<sequence length="110" mass="11961">MTLGQRHVIGIVLRVTGLALLAGALLALEWAWRSHAWNDLEAVDGHCVMVGARVDDGRVPRVACEEDGARYVKDVVKPGTNCPQGLTRVSVRHELSHDTGYVGALCLRHP</sequence>
<evidence type="ECO:0000256" key="1">
    <source>
        <dbReference type="SAM" id="Phobius"/>
    </source>
</evidence>
<feature type="transmembrane region" description="Helical" evidence="1">
    <location>
        <begin position="12"/>
        <end position="32"/>
    </location>
</feature>
<keyword evidence="1" id="KW-1133">Transmembrane helix</keyword>
<dbReference type="EMBL" id="NOWI01000012">
    <property type="protein sequence ID" value="RFT42121.1"/>
    <property type="molecule type" value="Genomic_DNA"/>
</dbReference>
<keyword evidence="1" id="KW-0812">Transmembrane</keyword>
<dbReference type="AlphaFoldDB" id="A0A3E2DA07"/>
<accession>A0A3E2DA07</accession>
<evidence type="ECO:0000313" key="4">
    <source>
        <dbReference type="Proteomes" id="UP000259211"/>
    </source>
</evidence>
<proteinExistence type="predicted"/>
<evidence type="ECO:0000313" key="3">
    <source>
        <dbReference type="EMBL" id="RFT42121.1"/>
    </source>
</evidence>
<gene>
    <name evidence="3" type="ORF">CHT91_11710</name>
    <name evidence="2" type="ORF">V7F78_03465</name>
</gene>
<dbReference type="Proteomes" id="UP000259211">
    <property type="component" value="Unassembled WGS sequence"/>
</dbReference>
<evidence type="ECO:0000313" key="2">
    <source>
        <dbReference type="EMBL" id="MEH1546090.1"/>
    </source>
</evidence>